<dbReference type="GO" id="GO:0000981">
    <property type="term" value="F:DNA-binding transcription factor activity, RNA polymerase II-specific"/>
    <property type="evidence" value="ECO:0007669"/>
    <property type="project" value="InterPro"/>
</dbReference>
<reference evidence="6 7" key="1">
    <citation type="submission" date="2020-03" db="EMBL/GenBank/DDBJ databases">
        <title>Draft Genome Sequence of Cudoniella acicularis.</title>
        <authorList>
            <person name="Buettner E."/>
            <person name="Kellner H."/>
        </authorList>
    </citation>
    <scope>NUCLEOTIDE SEQUENCE [LARGE SCALE GENOMIC DNA]</scope>
    <source>
        <strain evidence="6 7">DSM 108380</strain>
    </source>
</reference>
<dbReference type="CDD" id="cd00067">
    <property type="entry name" value="GAL4"/>
    <property type="match status" value="1"/>
</dbReference>
<dbReference type="PROSITE" id="PS00463">
    <property type="entry name" value="ZN2_CY6_FUNGAL_1"/>
    <property type="match status" value="1"/>
</dbReference>
<gene>
    <name evidence="6" type="ORF">G7Y89_g9748</name>
</gene>
<evidence type="ECO:0000256" key="2">
    <source>
        <dbReference type="ARBA" id="ARBA00023163"/>
    </source>
</evidence>
<feature type="domain" description="Zn(2)-C6 fungal-type" evidence="5">
    <location>
        <begin position="16"/>
        <end position="47"/>
    </location>
</feature>
<dbReference type="OrthoDB" id="6509908at2759"/>
<dbReference type="SUPFAM" id="SSF57701">
    <property type="entry name" value="Zn2/Cys6 DNA-binding domain"/>
    <property type="match status" value="1"/>
</dbReference>
<dbReference type="AlphaFoldDB" id="A0A8H4VZQ5"/>
<dbReference type="CDD" id="cd12148">
    <property type="entry name" value="fungal_TF_MHR"/>
    <property type="match status" value="1"/>
</dbReference>
<dbReference type="InterPro" id="IPR001138">
    <property type="entry name" value="Zn2Cys6_DnaBD"/>
</dbReference>
<name>A0A8H4VZQ5_9HELO</name>
<keyword evidence="1" id="KW-0805">Transcription regulation</keyword>
<evidence type="ECO:0000256" key="4">
    <source>
        <dbReference type="SAM" id="MobiDB-lite"/>
    </source>
</evidence>
<feature type="compositionally biased region" description="Polar residues" evidence="4">
    <location>
        <begin position="102"/>
        <end position="126"/>
    </location>
</feature>
<feature type="region of interest" description="Disordered" evidence="4">
    <location>
        <begin position="102"/>
        <end position="140"/>
    </location>
</feature>
<keyword evidence="2" id="KW-0804">Transcription</keyword>
<keyword evidence="7" id="KW-1185">Reference proteome</keyword>
<organism evidence="6 7">
    <name type="scientific">Cudoniella acicularis</name>
    <dbReference type="NCBI Taxonomy" id="354080"/>
    <lineage>
        <taxon>Eukaryota</taxon>
        <taxon>Fungi</taxon>
        <taxon>Dikarya</taxon>
        <taxon>Ascomycota</taxon>
        <taxon>Pezizomycotina</taxon>
        <taxon>Leotiomycetes</taxon>
        <taxon>Helotiales</taxon>
        <taxon>Tricladiaceae</taxon>
        <taxon>Cudoniella</taxon>
    </lineage>
</organism>
<keyword evidence="3" id="KW-0539">Nucleus</keyword>
<dbReference type="Proteomes" id="UP000566819">
    <property type="component" value="Unassembled WGS sequence"/>
</dbReference>
<protein>
    <recommendedName>
        <fullName evidence="5">Zn(2)-C6 fungal-type domain-containing protein</fullName>
    </recommendedName>
</protein>
<evidence type="ECO:0000313" key="6">
    <source>
        <dbReference type="EMBL" id="KAF4628406.1"/>
    </source>
</evidence>
<evidence type="ECO:0000259" key="5">
    <source>
        <dbReference type="PROSITE" id="PS00463"/>
    </source>
</evidence>
<dbReference type="InterPro" id="IPR036864">
    <property type="entry name" value="Zn2-C6_fun-type_DNA-bd_sf"/>
</dbReference>
<sequence length="740" mass="81311">MMSSLNSKPMRKGTRSCLECRRRKNRCIFPPGGSRKCVTCKSKGFSCTEQGRAALQDATTTDTRLTLAKLSSRVEELEAIIKSTGQSHHNVSVGGDLVTGVQASSEASKSPSEDTTTPISIRSLNQRVPAPATVPLPTQDPVSITPLSTFSSAGADLIDDIEPISSLFDNAIWSRNRAETELGTVAKEDVRAKADTALLQKRSHTRQQLLKVLPAPRLLSDILEATCFWWTTWRAIAPWVLDTLPDKCSETLSGFVTFTLSSNDPSLVGLGLLCIAASIQQLDSNHGVILRQLRSPPSELFHKYFSCVDLLILNDSHYASSMTGLGVGVLASKLLMNLGLIKKTWLVIHRSISYGQLLGLQCQQRLQNESEVAMSCRQQTWLYLCQMDLYTSLLIGLPYATNGSTIPNDLHGGRGTTSWFQSRLLRLSAQIIDRNQAGLGLSITLTQDLQRDAALAAYDMDQDFWDAPAELSLQRIDRSEYMERLTAQLWYHHIRVFIHMPLMVKSIENPELEDHRTACLTGSRETLKIYHIMRSDPLGAFSLVKMIDYQSFICATLLLLAILGLGSSPLRSQSFHHARDWELIESTLAILRQASTTSNDSIAAQAFQGLETLASLARSAPCPPPPNGQCQTPYAKIVVPFSGTITISPGSFFKCSGASSEQASLTVIPVFTLSNGSYETSQNQSSEPNHDMTVHGLESGLGDDSGEKEFPYIDFGWENIIGVNAEDDWGWLADAGLYNT</sequence>
<dbReference type="PANTHER" id="PTHR47840:SF1">
    <property type="entry name" value="ZN(II)2CYS6 TRANSCRIPTION FACTOR (EUROFUNG)"/>
    <property type="match status" value="1"/>
</dbReference>
<dbReference type="GO" id="GO:0008270">
    <property type="term" value="F:zinc ion binding"/>
    <property type="evidence" value="ECO:0007669"/>
    <property type="project" value="InterPro"/>
</dbReference>
<proteinExistence type="predicted"/>
<evidence type="ECO:0000313" key="7">
    <source>
        <dbReference type="Proteomes" id="UP000566819"/>
    </source>
</evidence>
<comment type="caution">
    <text evidence="6">The sequence shown here is derived from an EMBL/GenBank/DDBJ whole genome shotgun (WGS) entry which is preliminary data.</text>
</comment>
<dbReference type="PANTHER" id="PTHR47840">
    <property type="entry name" value="ZN(II)2CYS6 TRANSCRIPTION FACTOR (EUROFUNG)-RELATED"/>
    <property type="match status" value="1"/>
</dbReference>
<dbReference type="Gene3D" id="4.10.240.10">
    <property type="entry name" value="Zn(2)-C6 fungal-type DNA-binding domain"/>
    <property type="match status" value="1"/>
</dbReference>
<accession>A0A8H4VZQ5</accession>
<evidence type="ECO:0000256" key="3">
    <source>
        <dbReference type="ARBA" id="ARBA00023242"/>
    </source>
</evidence>
<dbReference type="EMBL" id="JAAMPI010000817">
    <property type="protein sequence ID" value="KAF4628406.1"/>
    <property type="molecule type" value="Genomic_DNA"/>
</dbReference>
<evidence type="ECO:0000256" key="1">
    <source>
        <dbReference type="ARBA" id="ARBA00023015"/>
    </source>
</evidence>